<dbReference type="SUPFAM" id="SSF52540">
    <property type="entry name" value="P-loop containing nucleoside triphosphate hydrolases"/>
    <property type="match status" value="1"/>
</dbReference>
<dbReference type="RefSeq" id="WP_050519968.1">
    <property type="nucleotide sequence ID" value="NZ_FOCO01000020.1"/>
</dbReference>
<dbReference type="STRING" id="1077947.SAMN05216227_102064"/>
<evidence type="ECO:0000256" key="1">
    <source>
        <dbReference type="SAM" id="MobiDB-lite"/>
    </source>
</evidence>
<feature type="region of interest" description="Disordered" evidence="1">
    <location>
        <begin position="389"/>
        <end position="426"/>
    </location>
</feature>
<accession>A0A1H8IL37</accession>
<keyword evidence="2" id="KW-0378">Hydrolase</keyword>
<gene>
    <name evidence="2" type="ORF">SAMN05216227_102064</name>
</gene>
<keyword evidence="3" id="KW-1185">Reference proteome</keyword>
<protein>
    <submittedName>
        <fullName evidence="2">Replicative DNA helicase</fullName>
    </submittedName>
</protein>
<keyword evidence="2" id="KW-0067">ATP-binding</keyword>
<evidence type="ECO:0000313" key="3">
    <source>
        <dbReference type="Proteomes" id="UP000183002"/>
    </source>
</evidence>
<dbReference type="Proteomes" id="UP000183002">
    <property type="component" value="Unassembled WGS sequence"/>
</dbReference>
<dbReference type="Gene3D" id="3.40.50.300">
    <property type="entry name" value="P-loop containing nucleotide triphosphate hydrolases"/>
    <property type="match status" value="1"/>
</dbReference>
<name>A0A1H8IL37_9RHOB</name>
<keyword evidence="2" id="KW-0547">Nucleotide-binding</keyword>
<organism evidence="2 3">
    <name type="scientific">Pseudorhodobacter antarcticus</name>
    <dbReference type="NCBI Taxonomy" id="1077947"/>
    <lineage>
        <taxon>Bacteria</taxon>
        <taxon>Pseudomonadati</taxon>
        <taxon>Pseudomonadota</taxon>
        <taxon>Alphaproteobacteria</taxon>
        <taxon>Rhodobacterales</taxon>
        <taxon>Paracoccaceae</taxon>
        <taxon>Pseudorhodobacter</taxon>
    </lineage>
</organism>
<keyword evidence="2" id="KW-0347">Helicase</keyword>
<dbReference type="InterPro" id="IPR027417">
    <property type="entry name" value="P-loop_NTPase"/>
</dbReference>
<proteinExistence type="predicted"/>
<dbReference type="OrthoDB" id="8481079at2"/>
<sequence length="426" mass="47116">MIDLQLLRILKHKSDYLRIRGRVPTSALDPQTNAILADFGKYFDMFPDQERIDHATFLPVFRSRHPNLTAEQSTAYDGILSNVMTKDVPEDVKKGIMRSMLELRMGTDLANLLAKFDAGDLSNIQGEITRLVDGFKADAGIREIDYIRDDIGDLLREEIDDSGLSWRLECLNQSCRGLRGGDFGIIAGRPDKGKTTFIASELTHLAAQLPTGQNAIWLNNEGPGKRIIPRLYQAALGATMSELIKMDGGGNIRDAYISIMGAIDRIRVIDVHNADCFTVEGIIEKQEPGLVVYDMIDNIRGFGDSARTDLGLERMYQWGRELAVKYDHAGLATSQISNEGDGLQFPTLGMLKDSKTGKQGACDFMMMIGASNDPGLAGVRYIGMPKNKIRREGAPQDPRATVQYSPQKARYEDIPYTADTSGASDE</sequence>
<dbReference type="AlphaFoldDB" id="A0A1H8IL37"/>
<dbReference type="Pfam" id="PF13481">
    <property type="entry name" value="AAA_25"/>
    <property type="match status" value="1"/>
</dbReference>
<reference evidence="2 3" key="1">
    <citation type="submission" date="2016-10" db="EMBL/GenBank/DDBJ databases">
        <authorList>
            <person name="de Groot N.N."/>
        </authorList>
    </citation>
    <scope>NUCLEOTIDE SEQUENCE [LARGE SCALE GENOMIC DNA]</scope>
    <source>
        <strain evidence="2 3">CGMCC 1.10836</strain>
    </source>
</reference>
<dbReference type="EMBL" id="FOCO01000020">
    <property type="protein sequence ID" value="SEN68637.1"/>
    <property type="molecule type" value="Genomic_DNA"/>
</dbReference>
<dbReference type="GO" id="GO:0004386">
    <property type="term" value="F:helicase activity"/>
    <property type="evidence" value="ECO:0007669"/>
    <property type="project" value="UniProtKB-KW"/>
</dbReference>
<evidence type="ECO:0000313" key="2">
    <source>
        <dbReference type="EMBL" id="SEN68637.1"/>
    </source>
</evidence>